<feature type="binding site" evidence="4">
    <location>
        <position position="434"/>
    </location>
    <ligand>
        <name>substrate</name>
    </ligand>
</feature>
<evidence type="ECO:0000259" key="6">
    <source>
        <dbReference type="Pfam" id="PF03065"/>
    </source>
</evidence>
<evidence type="ECO:0000256" key="1">
    <source>
        <dbReference type="ARBA" id="ARBA00006821"/>
    </source>
</evidence>
<dbReference type="Pfam" id="PF03065">
    <property type="entry name" value="Glyco_hydro_57"/>
    <property type="match status" value="1"/>
</dbReference>
<name>A0A1M3L6H4_9BACT</name>
<feature type="domain" description="1,4-alpha-glucan branching enzyme C-terminal" evidence="7">
    <location>
        <begin position="457"/>
        <end position="555"/>
    </location>
</feature>
<feature type="domain" description="Glycoside hydrolase family 57 N-terminal" evidence="6">
    <location>
        <begin position="3"/>
        <end position="424"/>
    </location>
</feature>
<feature type="binding site" evidence="4">
    <location>
        <position position="305"/>
    </location>
    <ligand>
        <name>substrate</name>
    </ligand>
</feature>
<comment type="similarity">
    <text evidence="1 5">Belongs to the glycosyl hydrolase 57 family.</text>
</comment>
<evidence type="ECO:0000313" key="9">
    <source>
        <dbReference type="Proteomes" id="UP000184233"/>
    </source>
</evidence>
<sequence>MVVFILHTHMPYVLHHGAWPHGSDWLCEATAESYLPLLRMCDRLLEEGIRPGITLDISPVLCEQLSHPDFPVLFEEYCRHRMELAHGDRPVLEAEGAEPERLGLTDYWYHWYEDRLTDFTTYGRDIVGTLRRLQDTGAIEIMTCGVTHGYLPLLAEDASVDLQIRLATDNYERHFGRRARGIWLPECAYRPAYPWRTLLPVAPYATTRMRDSVEQVMTRHDLGFFVTDADPLSRARPLGIRGPDGHRTHYDETYGTVREQLDERSTYDLFRVGAADHDDAPSVVAFARNVQIALQVWSGKSGYPGDPDYLDFHKKFHRSSLRYWRVTDVKADMAFKQAYIPEWAASKVRDHAAHFVNVLEVAIGHRRSTVDREPLVCLPFDTELFGHWWFEGIDFLEHVLRGIHGSASLGTSTASEAMDGIGPSCEVALPESSWGQGGGHDVWMNPDTQWTWEREYAIEHRMRMLSEKHPMTTWDATMRRIMMNALREMLLAQASDWQFLITNFSARDYATMRFHNHADEAMRFCDMAERYMVSSKLQTADVEMLRATEERDGILEPELLRLLRSEP</sequence>
<reference evidence="8 9" key="1">
    <citation type="submission" date="2016-09" db="EMBL/GenBank/DDBJ databases">
        <title>Genome-resolved meta-omics ties microbial dynamics to process performance in biotechnology for thiocyanate degradation.</title>
        <authorList>
            <person name="Kantor R.S."/>
            <person name="Huddy R.J."/>
            <person name="Iyer R."/>
            <person name="Thomas B.C."/>
            <person name="Brown C.T."/>
            <person name="Anantharaman K."/>
            <person name="Tringe S."/>
            <person name="Hettich R.L."/>
            <person name="Harrison S.T."/>
            <person name="Banfield J.F."/>
        </authorList>
    </citation>
    <scope>NUCLEOTIDE SEQUENCE [LARGE SCALE GENOMIC DNA]</scope>
    <source>
        <strain evidence="8">59-99</strain>
    </source>
</reference>
<dbReference type="InterPro" id="IPR004300">
    <property type="entry name" value="Glyco_hydro_57_N"/>
</dbReference>
<dbReference type="STRING" id="1895771.BGO89_00850"/>
<dbReference type="PANTHER" id="PTHR41695">
    <property type="entry name" value="1,4-ALPHA-GLUCAN BRANCHING ENZYME RV3031-RELATED"/>
    <property type="match status" value="1"/>
</dbReference>
<dbReference type="InterPro" id="IPR015293">
    <property type="entry name" value="BE_C"/>
</dbReference>
<dbReference type="SUPFAM" id="SSF88688">
    <property type="entry name" value="Families 57/38 glycoside transferase middle domain"/>
    <property type="match status" value="1"/>
</dbReference>
<keyword evidence="2 5" id="KW-0119">Carbohydrate metabolism</keyword>
<dbReference type="PANTHER" id="PTHR41695:SF1">
    <property type="entry name" value="1,4-ALPHA-GLUCAN BRANCHING ENZYME TK1436"/>
    <property type="match status" value="1"/>
</dbReference>
<evidence type="ECO:0000256" key="5">
    <source>
        <dbReference type="RuleBase" id="RU361196"/>
    </source>
</evidence>
<dbReference type="InterPro" id="IPR028995">
    <property type="entry name" value="Glyco_hydro_57/38_cen_sf"/>
</dbReference>
<dbReference type="InterPro" id="IPR011330">
    <property type="entry name" value="Glyco_hydro/deAcase_b/a-brl"/>
</dbReference>
<dbReference type="EMBL" id="MKVH01000002">
    <property type="protein sequence ID" value="OJX61172.1"/>
    <property type="molecule type" value="Genomic_DNA"/>
</dbReference>
<evidence type="ECO:0000259" key="7">
    <source>
        <dbReference type="Pfam" id="PF09210"/>
    </source>
</evidence>
<dbReference type="InterPro" id="IPR027291">
    <property type="entry name" value="Glyco_hydro_38_N_sf"/>
</dbReference>
<dbReference type="AlphaFoldDB" id="A0A1M3L6H4"/>
<dbReference type="InterPro" id="IPR037090">
    <property type="entry name" value="57_glycoside_trans_central"/>
</dbReference>
<feature type="binding site" evidence="4">
    <location>
        <position position="496"/>
    </location>
    <ligand>
        <name>substrate</name>
    </ligand>
</feature>
<dbReference type="Gene3D" id="3.20.110.10">
    <property type="entry name" value="Glycoside hydrolase 38, N terminal domain"/>
    <property type="match status" value="1"/>
</dbReference>
<feature type="active site" description="Nucleophile" evidence="3">
    <location>
        <position position="186"/>
    </location>
</feature>
<dbReference type="InterPro" id="IPR040042">
    <property type="entry name" value="Branching_enz_MT3115-like"/>
</dbReference>
<accession>A0A1M3L6H4</accession>
<dbReference type="GO" id="GO:0005576">
    <property type="term" value="C:extracellular region"/>
    <property type="evidence" value="ECO:0007669"/>
    <property type="project" value="TreeGrafter"/>
</dbReference>
<evidence type="ECO:0000256" key="4">
    <source>
        <dbReference type="PIRSR" id="PIRSR640042-2"/>
    </source>
</evidence>
<dbReference type="Pfam" id="PF09210">
    <property type="entry name" value="BE_C"/>
    <property type="match status" value="1"/>
</dbReference>
<dbReference type="Proteomes" id="UP000184233">
    <property type="component" value="Unassembled WGS sequence"/>
</dbReference>
<gene>
    <name evidence="8" type="ORF">BGO89_00850</name>
</gene>
<dbReference type="GO" id="GO:0003844">
    <property type="term" value="F:1,4-alpha-glucan branching enzyme activity"/>
    <property type="evidence" value="ECO:0007669"/>
    <property type="project" value="InterPro"/>
</dbReference>
<dbReference type="GO" id="GO:0030979">
    <property type="term" value="P:alpha-glucan biosynthetic process"/>
    <property type="evidence" value="ECO:0007669"/>
    <property type="project" value="InterPro"/>
</dbReference>
<evidence type="ECO:0000256" key="2">
    <source>
        <dbReference type="ARBA" id="ARBA00023277"/>
    </source>
</evidence>
<feature type="binding site" evidence="4">
    <location>
        <position position="288"/>
    </location>
    <ligand>
        <name>substrate</name>
    </ligand>
</feature>
<protein>
    <recommendedName>
        <fullName evidence="10">Glycoside hydrolase</fullName>
    </recommendedName>
</protein>
<evidence type="ECO:0008006" key="10">
    <source>
        <dbReference type="Google" id="ProtNLM"/>
    </source>
</evidence>
<evidence type="ECO:0000313" key="8">
    <source>
        <dbReference type="EMBL" id="OJX61172.1"/>
    </source>
</evidence>
<dbReference type="SUPFAM" id="SSF88713">
    <property type="entry name" value="Glycoside hydrolase/deacetylase"/>
    <property type="match status" value="1"/>
</dbReference>
<evidence type="ECO:0000256" key="3">
    <source>
        <dbReference type="PIRSR" id="PIRSR640042-1"/>
    </source>
</evidence>
<proteinExistence type="inferred from homology"/>
<comment type="caution">
    <text evidence="8">The sequence shown here is derived from an EMBL/GenBank/DDBJ whole genome shotgun (WGS) entry which is preliminary data.</text>
</comment>
<dbReference type="Gene3D" id="1.20.1430.10">
    <property type="entry name" value="Families 57/38 glycoside transferase, middle domain"/>
    <property type="match status" value="1"/>
</dbReference>
<feature type="active site" description="Proton donor" evidence="3">
    <location>
        <position position="381"/>
    </location>
</feature>
<organism evidence="8 9">
    <name type="scientific">Candidatus Kapaibacterium thiocyanatum</name>
    <dbReference type="NCBI Taxonomy" id="1895771"/>
    <lineage>
        <taxon>Bacteria</taxon>
        <taxon>Pseudomonadati</taxon>
        <taxon>Candidatus Kapaibacteriota</taxon>
        <taxon>Candidatus Kapaibacteriia</taxon>
        <taxon>Candidatus Kapaibacteriales</taxon>
        <taxon>Candidatus Kapaibacteriaceae</taxon>
        <taxon>Candidatus Kapaibacterium</taxon>
    </lineage>
</organism>